<dbReference type="GO" id="GO:0006672">
    <property type="term" value="P:ceramide metabolic process"/>
    <property type="evidence" value="ECO:0007669"/>
    <property type="project" value="InterPro"/>
</dbReference>
<feature type="transmembrane region" description="Helical" evidence="9">
    <location>
        <begin position="215"/>
        <end position="235"/>
    </location>
</feature>
<feature type="binding site" evidence="8">
    <location>
        <position position="87"/>
    </location>
    <ligand>
        <name>Zn(2+)</name>
        <dbReference type="ChEBI" id="CHEBI:29105"/>
        <note>catalytic</note>
    </ligand>
</feature>
<keyword evidence="7" id="KW-0106">Calcium</keyword>
<keyword evidence="8" id="KW-0862">Zinc</keyword>
<comment type="cofactor">
    <cofactor evidence="8">
        <name>Zn(2+)</name>
        <dbReference type="ChEBI" id="CHEBI:29105"/>
    </cofactor>
</comment>
<dbReference type="PANTHER" id="PTHR46852:SF1">
    <property type="entry name" value="ALKALINE PHYTOCERAMIDASE FAMILY PROTEIN, EXPRESSED"/>
    <property type="match status" value="1"/>
</dbReference>
<feature type="transmembrane region" description="Helical" evidence="9">
    <location>
        <begin position="70"/>
        <end position="90"/>
    </location>
</feature>
<reference evidence="11 12" key="1">
    <citation type="submission" date="2019-03" db="EMBL/GenBank/DDBJ databases">
        <authorList>
            <person name="Gaulin E."/>
            <person name="Dumas B."/>
        </authorList>
    </citation>
    <scope>NUCLEOTIDE SEQUENCE [LARGE SCALE GENOMIC DNA]</scope>
    <source>
        <strain evidence="11">CBS 568.67</strain>
    </source>
</reference>
<feature type="binding site" evidence="7">
    <location>
        <position position="39"/>
    </location>
    <ligand>
        <name>Ca(2+)</name>
        <dbReference type="ChEBI" id="CHEBI:29108"/>
    </ligand>
</feature>
<feature type="binding site" evidence="7">
    <location>
        <position position="26"/>
    </location>
    <ligand>
        <name>Ca(2+)</name>
        <dbReference type="ChEBI" id="CHEBI:29108"/>
    </ligand>
</feature>
<keyword evidence="3 9" id="KW-0812">Transmembrane</keyword>
<evidence type="ECO:0000256" key="2">
    <source>
        <dbReference type="ARBA" id="ARBA00009780"/>
    </source>
</evidence>
<evidence type="ECO:0000256" key="8">
    <source>
        <dbReference type="PIRSR" id="PIRSR608901-2"/>
    </source>
</evidence>
<feature type="transmembrane region" description="Helical" evidence="9">
    <location>
        <begin position="128"/>
        <end position="147"/>
    </location>
</feature>
<dbReference type="Proteomes" id="UP000332933">
    <property type="component" value="Unassembled WGS sequence"/>
</dbReference>
<evidence type="ECO:0000313" key="11">
    <source>
        <dbReference type="EMBL" id="VFT86517.1"/>
    </source>
</evidence>
<dbReference type="GO" id="GO:0009651">
    <property type="term" value="P:response to salt stress"/>
    <property type="evidence" value="ECO:0007669"/>
    <property type="project" value="InterPro"/>
</dbReference>
<dbReference type="EMBL" id="VJMH01005154">
    <property type="protein sequence ID" value="KAF0699797.1"/>
    <property type="molecule type" value="Genomic_DNA"/>
</dbReference>
<sequence>MSAATLSSSSSSTVGFWGPTTSTIDWCEPNYAVSHYIAEFWNTWSNLFFVLLGLYGLVRSIAQGFELRFHLIYLNVMVVGIGSAMFHGTLTYVSQQCDETPMIWSTLLWFYILYSPLWESCPTWIDHMIVTSLVVVGASFAILHSIYRFTTAFQLLFSTLVVLCLPRLLYYYSHTTDARARALVVTYLVCIVLAAACWLVDYHQCHAPYNVYGHAWWHCFMSMNAYAGPLFMQFVRAVSKGQRPHVVHTSCPLVLTIDIRDEELNKTE</sequence>
<feature type="transmembrane region" description="Helical" evidence="9">
    <location>
        <begin position="153"/>
        <end position="170"/>
    </location>
</feature>
<evidence type="ECO:0000256" key="5">
    <source>
        <dbReference type="ARBA" id="ARBA00022989"/>
    </source>
</evidence>
<keyword evidence="12" id="KW-1185">Reference proteome</keyword>
<dbReference type="GO" id="GO:0016811">
    <property type="term" value="F:hydrolase activity, acting on carbon-nitrogen (but not peptide) bonds, in linear amides"/>
    <property type="evidence" value="ECO:0007669"/>
    <property type="project" value="InterPro"/>
</dbReference>
<feature type="transmembrane region" description="Helical" evidence="9">
    <location>
        <begin position="102"/>
        <end position="121"/>
    </location>
</feature>
<feature type="binding site" evidence="8">
    <location>
        <position position="218"/>
    </location>
    <ligand>
        <name>Zn(2+)</name>
        <dbReference type="ChEBI" id="CHEBI:29105"/>
        <note>catalytic</note>
    </ligand>
</feature>
<evidence type="ECO:0000313" key="12">
    <source>
        <dbReference type="Proteomes" id="UP000332933"/>
    </source>
</evidence>
<evidence type="ECO:0000256" key="9">
    <source>
        <dbReference type="SAM" id="Phobius"/>
    </source>
</evidence>
<evidence type="ECO:0000256" key="3">
    <source>
        <dbReference type="ARBA" id="ARBA00022692"/>
    </source>
</evidence>
<feature type="binding site" evidence="7">
    <location>
        <position position="25"/>
    </location>
    <ligand>
        <name>Ca(2+)</name>
        <dbReference type="ChEBI" id="CHEBI:29108"/>
    </ligand>
</feature>
<feature type="binding site" evidence="7">
    <location>
        <position position="30"/>
    </location>
    <ligand>
        <name>Ca(2+)</name>
        <dbReference type="ChEBI" id="CHEBI:29108"/>
    </ligand>
</feature>
<evidence type="ECO:0000313" key="10">
    <source>
        <dbReference type="EMBL" id="KAF0699797.1"/>
    </source>
</evidence>
<dbReference type="AlphaFoldDB" id="A0A485KNY0"/>
<dbReference type="InterPro" id="IPR008901">
    <property type="entry name" value="ACER"/>
</dbReference>
<name>A0A485KNY0_9STRA</name>
<comment type="similarity">
    <text evidence="2">Belongs to the alkaline ceramidase family.</text>
</comment>
<dbReference type="GO" id="GO:0016020">
    <property type="term" value="C:membrane"/>
    <property type="evidence" value="ECO:0007669"/>
    <property type="project" value="UniProtKB-SubCell"/>
</dbReference>
<organism evidence="11 12">
    <name type="scientific">Aphanomyces stellatus</name>
    <dbReference type="NCBI Taxonomy" id="120398"/>
    <lineage>
        <taxon>Eukaryota</taxon>
        <taxon>Sar</taxon>
        <taxon>Stramenopiles</taxon>
        <taxon>Oomycota</taxon>
        <taxon>Saprolegniomycetes</taxon>
        <taxon>Saprolegniales</taxon>
        <taxon>Verrucalvaceae</taxon>
        <taxon>Aphanomyces</taxon>
    </lineage>
</organism>
<evidence type="ECO:0000256" key="7">
    <source>
        <dbReference type="PIRSR" id="PIRSR608901-1"/>
    </source>
</evidence>
<protein>
    <submittedName>
        <fullName evidence="11">Aste57867_9638 protein</fullName>
    </submittedName>
</protein>
<dbReference type="GO" id="GO:0098542">
    <property type="term" value="P:defense response to other organism"/>
    <property type="evidence" value="ECO:0007669"/>
    <property type="project" value="InterPro"/>
</dbReference>
<comment type="subcellular location">
    <subcellularLocation>
        <location evidence="1">Membrane</location>
        <topology evidence="1">Multi-pass membrane protein</topology>
    </subcellularLocation>
</comment>
<feature type="binding site" evidence="7">
    <location>
        <position position="28"/>
    </location>
    <ligand>
        <name>Ca(2+)</name>
        <dbReference type="ChEBI" id="CHEBI:29108"/>
    </ligand>
</feature>
<dbReference type="GO" id="GO:0006914">
    <property type="term" value="P:autophagy"/>
    <property type="evidence" value="ECO:0007669"/>
    <property type="project" value="InterPro"/>
</dbReference>
<feature type="binding site" evidence="8">
    <location>
        <position position="214"/>
    </location>
    <ligand>
        <name>Zn(2+)</name>
        <dbReference type="ChEBI" id="CHEBI:29105"/>
        <note>catalytic</note>
    </ligand>
</feature>
<keyword evidence="4" id="KW-0378">Hydrolase</keyword>
<evidence type="ECO:0000256" key="1">
    <source>
        <dbReference type="ARBA" id="ARBA00004141"/>
    </source>
</evidence>
<evidence type="ECO:0000256" key="6">
    <source>
        <dbReference type="ARBA" id="ARBA00023136"/>
    </source>
</evidence>
<keyword evidence="6 9" id="KW-0472">Membrane</keyword>
<keyword evidence="7" id="KW-0479">Metal-binding</keyword>
<proteinExistence type="inferred from homology"/>
<evidence type="ECO:0000256" key="4">
    <source>
        <dbReference type="ARBA" id="ARBA00022801"/>
    </source>
</evidence>
<feature type="transmembrane region" description="Helical" evidence="9">
    <location>
        <begin position="40"/>
        <end position="58"/>
    </location>
</feature>
<dbReference type="OrthoDB" id="187171at2759"/>
<dbReference type="PANTHER" id="PTHR46852">
    <property type="entry name" value="ALKALINE CERAMIDASE"/>
    <property type="match status" value="1"/>
</dbReference>
<reference evidence="10" key="2">
    <citation type="submission" date="2019-06" db="EMBL/GenBank/DDBJ databases">
        <title>Genomics analysis of Aphanomyces spp. identifies a new class of oomycete effector associated with host adaptation.</title>
        <authorList>
            <person name="Gaulin E."/>
        </authorList>
    </citation>
    <scope>NUCLEOTIDE SEQUENCE</scope>
    <source>
        <strain evidence="10">CBS 578.67</strain>
    </source>
</reference>
<dbReference type="Pfam" id="PF05875">
    <property type="entry name" value="Ceramidase"/>
    <property type="match status" value="1"/>
</dbReference>
<feature type="transmembrane region" description="Helical" evidence="9">
    <location>
        <begin position="182"/>
        <end position="203"/>
    </location>
</feature>
<keyword evidence="5 9" id="KW-1133">Transmembrane helix</keyword>
<accession>A0A485KNY0</accession>
<dbReference type="InterPro" id="IPR044219">
    <property type="entry name" value="ACER_plant"/>
</dbReference>
<gene>
    <name evidence="11" type="primary">Aste57867_9638</name>
    <name evidence="10" type="ORF">As57867_009600</name>
    <name evidence="11" type="ORF">ASTE57867_9638</name>
</gene>
<dbReference type="EMBL" id="CAADRA010005175">
    <property type="protein sequence ID" value="VFT86517.1"/>
    <property type="molecule type" value="Genomic_DNA"/>
</dbReference>
<dbReference type="GO" id="GO:0046872">
    <property type="term" value="F:metal ion binding"/>
    <property type="evidence" value="ECO:0007669"/>
    <property type="project" value="UniProtKB-KW"/>
</dbReference>